<name>A0A134B988_9BACT</name>
<gene>
    <name evidence="1" type="ORF">HMPREF1860_01611</name>
</gene>
<organism evidence="1">
    <name type="scientific">Prevotella amnii</name>
    <dbReference type="NCBI Taxonomy" id="419005"/>
    <lineage>
        <taxon>Bacteria</taxon>
        <taxon>Pseudomonadati</taxon>
        <taxon>Bacteroidota</taxon>
        <taxon>Bacteroidia</taxon>
        <taxon>Bacteroidales</taxon>
        <taxon>Prevotellaceae</taxon>
        <taxon>Prevotella</taxon>
    </lineage>
</organism>
<proteinExistence type="predicted"/>
<reference evidence="1 2" key="1">
    <citation type="submission" date="2016-01" db="EMBL/GenBank/DDBJ databases">
        <authorList>
            <person name="Oliw E.H."/>
        </authorList>
    </citation>
    <scope>NUCLEOTIDE SEQUENCE [LARGE SCALE GENOMIC DNA]</scope>
    <source>
        <strain evidence="1 2">DNF00307</strain>
    </source>
</reference>
<evidence type="ECO:0000313" key="1">
    <source>
        <dbReference type="EMBL" id="KXB76485.1"/>
    </source>
</evidence>
<comment type="caution">
    <text evidence="1">The sequence shown here is derived from an EMBL/GenBank/DDBJ whole genome shotgun (WGS) entry which is preliminary data.</text>
</comment>
<protein>
    <submittedName>
        <fullName evidence="1">Uncharacterized protein</fullName>
    </submittedName>
</protein>
<dbReference type="Proteomes" id="UP000070531">
    <property type="component" value="Unassembled WGS sequence"/>
</dbReference>
<dbReference type="EMBL" id="LSDL01000092">
    <property type="protein sequence ID" value="KXB76485.1"/>
    <property type="molecule type" value="Genomic_DNA"/>
</dbReference>
<evidence type="ECO:0000313" key="2">
    <source>
        <dbReference type="Proteomes" id="UP000070531"/>
    </source>
</evidence>
<sequence>MLFLHILTEQGELVGTKFERLQGSVDAYALLCLCEILPETLQEQGLAVDLPLIGIPHVCGCKGFFSFTEFVKACVDKCSAFTKFLIDGHSHAALADKPLLAAVPKSERSLTLGGEARMGSAYRDAPDNRHKSFLVGSFRLNEERYFEFVFLHFFSVVFSKFPLLAKVQMNKYSQAMQKNER</sequence>
<dbReference type="PATRIC" id="fig|419005.5.peg.1610"/>
<dbReference type="STRING" id="419005.HMPREF1860_01611"/>
<dbReference type="AlphaFoldDB" id="A0A134B988"/>
<accession>A0A134B988</accession>